<accession>A0A9W6L3H5</accession>
<dbReference type="EMBL" id="BSFQ01000018">
    <property type="protein sequence ID" value="GLL12992.1"/>
    <property type="molecule type" value="Genomic_DNA"/>
</dbReference>
<protein>
    <submittedName>
        <fullName evidence="3">Uncharacterized protein</fullName>
    </submittedName>
</protein>
<keyword evidence="2" id="KW-0812">Transmembrane</keyword>
<dbReference type="Proteomes" id="UP001143463">
    <property type="component" value="Unassembled WGS sequence"/>
</dbReference>
<feature type="region of interest" description="Disordered" evidence="1">
    <location>
        <begin position="65"/>
        <end position="107"/>
    </location>
</feature>
<feature type="transmembrane region" description="Helical" evidence="2">
    <location>
        <begin position="35"/>
        <end position="55"/>
    </location>
</feature>
<keyword evidence="2" id="KW-1133">Transmembrane helix</keyword>
<evidence type="ECO:0000313" key="3">
    <source>
        <dbReference type="EMBL" id="GLL12992.1"/>
    </source>
</evidence>
<dbReference type="AlphaFoldDB" id="A0A9W6L3H5"/>
<dbReference type="RefSeq" id="WP_197040534.1">
    <property type="nucleotide sequence ID" value="NZ_BAAAUZ010000006.1"/>
</dbReference>
<proteinExistence type="predicted"/>
<sequence>MLVELGAVPIGATVATVLAQNPEPPPDRGEEFGKASPVALVVILCLAVATIALIVSMSRRIRRLPQSFDDEPDAESGVGPDAASGDDVTEANRDDSGATARERPEQR</sequence>
<reference evidence="3" key="1">
    <citation type="journal article" date="2014" name="Int. J. Syst. Evol. Microbiol.">
        <title>Complete genome sequence of Corynebacterium casei LMG S-19264T (=DSM 44701T), isolated from a smear-ripened cheese.</title>
        <authorList>
            <consortium name="US DOE Joint Genome Institute (JGI-PGF)"/>
            <person name="Walter F."/>
            <person name="Albersmeier A."/>
            <person name="Kalinowski J."/>
            <person name="Ruckert C."/>
        </authorList>
    </citation>
    <scope>NUCLEOTIDE SEQUENCE</scope>
    <source>
        <strain evidence="3">VKM Ac-1069</strain>
    </source>
</reference>
<reference evidence="3" key="2">
    <citation type="submission" date="2023-01" db="EMBL/GenBank/DDBJ databases">
        <authorList>
            <person name="Sun Q."/>
            <person name="Evtushenko L."/>
        </authorList>
    </citation>
    <scope>NUCLEOTIDE SEQUENCE</scope>
    <source>
        <strain evidence="3">VKM Ac-1069</strain>
    </source>
</reference>
<name>A0A9W6L3H5_9PSEU</name>
<evidence type="ECO:0000256" key="2">
    <source>
        <dbReference type="SAM" id="Phobius"/>
    </source>
</evidence>
<evidence type="ECO:0000256" key="1">
    <source>
        <dbReference type="SAM" id="MobiDB-lite"/>
    </source>
</evidence>
<keyword evidence="2" id="KW-0472">Membrane</keyword>
<keyword evidence="4" id="KW-1185">Reference proteome</keyword>
<gene>
    <name evidence="3" type="ORF">GCM10017577_41350</name>
</gene>
<feature type="compositionally biased region" description="Basic and acidic residues" evidence="1">
    <location>
        <begin position="90"/>
        <end position="107"/>
    </location>
</feature>
<comment type="caution">
    <text evidence="3">The sequence shown here is derived from an EMBL/GenBank/DDBJ whole genome shotgun (WGS) entry which is preliminary data.</text>
</comment>
<organism evidence="3 4">
    <name type="scientific">Pseudonocardia halophobica</name>
    <dbReference type="NCBI Taxonomy" id="29401"/>
    <lineage>
        <taxon>Bacteria</taxon>
        <taxon>Bacillati</taxon>
        <taxon>Actinomycetota</taxon>
        <taxon>Actinomycetes</taxon>
        <taxon>Pseudonocardiales</taxon>
        <taxon>Pseudonocardiaceae</taxon>
        <taxon>Pseudonocardia</taxon>
    </lineage>
</organism>
<evidence type="ECO:0000313" key="4">
    <source>
        <dbReference type="Proteomes" id="UP001143463"/>
    </source>
</evidence>